<dbReference type="PANTHER" id="PTHR43918:SF4">
    <property type="entry name" value="CARBOXYLIC ESTER HYDROLASE"/>
    <property type="match status" value="1"/>
</dbReference>
<dbReference type="InterPro" id="IPR019826">
    <property type="entry name" value="Carboxylesterase_B_AS"/>
</dbReference>
<sequence>MPSPRELSTMRLSLVLCLLSLAVAFPVRRDDGTLVTTAQGEVQGSLVTSTVRQWLGIPYAAPPTGSSRFQAPQAAPSYTSTLQATSYGNSCPAALTDDVLSLIGLLQQQESVPYDEDCLNLNIWAPATTRPQGGAVMIWVYGGGDTYGTSNTPYYNGQNFVANHDDLVIVTFNYRTNIFGFPNAPQQPINVGLLDLDASIQWVYTNIAAFGGDPNRITIFGESAGALAVDAYAFSHPSATIVKGATSPSDTDSAWNTVANAIGCGTTDNAAQLTCMQAVPWQTLLDTVVSSDESFTASPDGQTIFSDVSSRSSNGEFLKVPFLLGNNANEGDIFVVAFEEGDFGTTIPLATTALSDAVTEVVFTCPASKAAGDRVSAGVPTWRYKFEGVYPDSTDNNSDLRAFHTVEVPMVFGTYSLSPFPYAPTSSEIALSAWMQSAWVAFAQNPASGLTAYGWPKYSSNPLSKTLAELGNSDNPGGATYSAPLGNDAICVAVTPITPYVLDVIGDLGSIF</sequence>
<dbReference type="InterPro" id="IPR029058">
    <property type="entry name" value="AB_hydrolase_fold"/>
</dbReference>
<gene>
    <name evidence="5" type="ORF">CALCODRAFT_553405</name>
</gene>
<dbReference type="PANTHER" id="PTHR43918">
    <property type="entry name" value="ACETYLCHOLINESTERASE"/>
    <property type="match status" value="1"/>
</dbReference>
<dbReference type="PROSITE" id="PS00122">
    <property type="entry name" value="CARBOXYLESTERASE_B_1"/>
    <property type="match status" value="1"/>
</dbReference>
<proteinExistence type="inferred from homology"/>
<dbReference type="InterPro" id="IPR050654">
    <property type="entry name" value="AChE-related_enzymes"/>
</dbReference>
<feature type="signal peptide" evidence="3">
    <location>
        <begin position="1"/>
        <end position="24"/>
    </location>
</feature>
<evidence type="ECO:0000256" key="3">
    <source>
        <dbReference type="RuleBase" id="RU361235"/>
    </source>
</evidence>
<keyword evidence="2 3" id="KW-0378">Hydrolase</keyword>
<feature type="domain" description="Carboxylesterase type B" evidence="4">
    <location>
        <begin position="352"/>
        <end position="462"/>
    </location>
</feature>
<dbReference type="Pfam" id="PF00135">
    <property type="entry name" value="COesterase"/>
    <property type="match status" value="2"/>
</dbReference>
<name>A0A165IS19_9BASI</name>
<dbReference type="EMBL" id="KV423927">
    <property type="protein sequence ID" value="KZT60905.1"/>
    <property type="molecule type" value="Genomic_DNA"/>
</dbReference>
<dbReference type="SUPFAM" id="SSF53474">
    <property type="entry name" value="alpha/beta-Hydrolases"/>
    <property type="match status" value="1"/>
</dbReference>
<dbReference type="STRING" id="1353952.A0A165IS19"/>
<dbReference type="Proteomes" id="UP000076842">
    <property type="component" value="Unassembled WGS sequence"/>
</dbReference>
<reference evidence="5 6" key="1">
    <citation type="journal article" date="2016" name="Mol. Biol. Evol.">
        <title>Comparative Genomics of Early-Diverging Mushroom-Forming Fungi Provides Insights into the Origins of Lignocellulose Decay Capabilities.</title>
        <authorList>
            <person name="Nagy L.G."/>
            <person name="Riley R."/>
            <person name="Tritt A."/>
            <person name="Adam C."/>
            <person name="Daum C."/>
            <person name="Floudas D."/>
            <person name="Sun H."/>
            <person name="Yadav J.S."/>
            <person name="Pangilinan J."/>
            <person name="Larsson K.H."/>
            <person name="Matsuura K."/>
            <person name="Barry K."/>
            <person name="Labutti K."/>
            <person name="Kuo R."/>
            <person name="Ohm R.A."/>
            <person name="Bhattacharya S.S."/>
            <person name="Shirouzu T."/>
            <person name="Yoshinaga Y."/>
            <person name="Martin F.M."/>
            <person name="Grigoriev I.V."/>
            <person name="Hibbett D.S."/>
        </authorList>
    </citation>
    <scope>NUCLEOTIDE SEQUENCE [LARGE SCALE GENOMIC DNA]</scope>
    <source>
        <strain evidence="5 6">HHB12733</strain>
    </source>
</reference>
<dbReference type="EC" id="3.1.1.-" evidence="3"/>
<dbReference type="OrthoDB" id="408631at2759"/>
<dbReference type="GO" id="GO:0052689">
    <property type="term" value="F:carboxylic ester hydrolase activity"/>
    <property type="evidence" value="ECO:0007669"/>
    <property type="project" value="TreeGrafter"/>
</dbReference>
<dbReference type="ESTHER" id="9basi-a0a165is19">
    <property type="family name" value="Fungal_carboxylesterase_lipase"/>
</dbReference>
<dbReference type="InterPro" id="IPR002018">
    <property type="entry name" value="CarbesteraseB"/>
</dbReference>
<organism evidence="5 6">
    <name type="scientific">Calocera cornea HHB12733</name>
    <dbReference type="NCBI Taxonomy" id="1353952"/>
    <lineage>
        <taxon>Eukaryota</taxon>
        <taxon>Fungi</taxon>
        <taxon>Dikarya</taxon>
        <taxon>Basidiomycota</taxon>
        <taxon>Agaricomycotina</taxon>
        <taxon>Dacrymycetes</taxon>
        <taxon>Dacrymycetales</taxon>
        <taxon>Dacrymycetaceae</taxon>
        <taxon>Calocera</taxon>
    </lineage>
</organism>
<feature type="domain" description="Carboxylesterase type B" evidence="4">
    <location>
        <begin position="33"/>
        <end position="337"/>
    </location>
</feature>
<keyword evidence="3" id="KW-0732">Signal</keyword>
<accession>A0A165IS19</accession>
<keyword evidence="6" id="KW-1185">Reference proteome</keyword>
<dbReference type="Gene3D" id="3.40.50.1820">
    <property type="entry name" value="alpha/beta hydrolase"/>
    <property type="match status" value="1"/>
</dbReference>
<dbReference type="InParanoid" id="A0A165IS19"/>
<feature type="chain" id="PRO_5007748437" description="Carboxylic ester hydrolase" evidence="3">
    <location>
        <begin position="25"/>
        <end position="512"/>
    </location>
</feature>
<comment type="similarity">
    <text evidence="1 3">Belongs to the type-B carboxylesterase/lipase family.</text>
</comment>
<evidence type="ECO:0000256" key="1">
    <source>
        <dbReference type="ARBA" id="ARBA00005964"/>
    </source>
</evidence>
<protein>
    <recommendedName>
        <fullName evidence="3">Carboxylic ester hydrolase</fullName>
        <ecNumber evidence="3">3.1.1.-</ecNumber>
    </recommendedName>
</protein>
<evidence type="ECO:0000256" key="2">
    <source>
        <dbReference type="ARBA" id="ARBA00022801"/>
    </source>
</evidence>
<evidence type="ECO:0000313" key="5">
    <source>
        <dbReference type="EMBL" id="KZT60905.1"/>
    </source>
</evidence>
<evidence type="ECO:0000259" key="4">
    <source>
        <dbReference type="Pfam" id="PF00135"/>
    </source>
</evidence>
<evidence type="ECO:0000313" key="6">
    <source>
        <dbReference type="Proteomes" id="UP000076842"/>
    </source>
</evidence>
<dbReference type="AlphaFoldDB" id="A0A165IS19"/>